<feature type="domain" description="Uracil-DNA glycosylase-like" evidence="5">
    <location>
        <begin position="122"/>
        <end position="235"/>
    </location>
</feature>
<sequence length="536" mass="57617">METTPTKSLASRLSQYAYSPTASPSRRSTRSVSAMVPASPARRGASASGSPSPVTPRRPQRGKRRRASPEVIEISDSESESEGERLPRQRRRPAPPASPRKKPRGYADPSKYAHLSGLPQILRPGLDLVFCGINPGKKSATDGHHFAHPTNKFWKALWGAGLSARLLLPSEDVTLPDEYNFGMTNLVGRPTIEQSELSPLEMRLAVAPFARRVASHAPRVLCFVGKGMWDTFAGVVGKTAFVASEGGDDGDGANGTEEVDELDDDEVKHEPEAELDELDEEEEADAVKPEPLDAEEAAVNEREPLFLPHDERDERDEGRPPVVVTYTLSNGAVKREDGDGDGNGDEAEAKPTAAELEAGSGRAGADADAEVKPTAEELEEAEINGVSTPEELEEAEINGASREELEANGAPSPLTEVGSPTPPPPPRPAPRRSAPRTKPPPFSYDAPQRFRLPADDAPWAYTYFWVVPNTSGLERTPLAEQIVLFGKLRAFVELLKAGGEPDPPEMGFLDIDLAGVGATVAAMRDDAVAKGKMAPE</sequence>
<evidence type="ECO:0000256" key="3">
    <source>
        <dbReference type="ARBA" id="ARBA00023204"/>
    </source>
</evidence>
<name>A0ABR3PZK0_9TREE</name>
<dbReference type="InterPro" id="IPR015637">
    <property type="entry name" value="MUG/TDG"/>
</dbReference>
<evidence type="ECO:0000256" key="1">
    <source>
        <dbReference type="ARBA" id="ARBA00022763"/>
    </source>
</evidence>
<accession>A0ABR3PZK0</accession>
<dbReference type="GeneID" id="95988029"/>
<dbReference type="Pfam" id="PF03167">
    <property type="entry name" value="UDG"/>
    <property type="match status" value="1"/>
</dbReference>
<feature type="compositionally biased region" description="Polar residues" evidence="4">
    <location>
        <begin position="1"/>
        <end position="18"/>
    </location>
</feature>
<feature type="compositionally biased region" description="Basic residues" evidence="4">
    <location>
        <begin position="88"/>
        <end position="104"/>
    </location>
</feature>
<feature type="compositionally biased region" description="Acidic residues" evidence="4">
    <location>
        <begin position="273"/>
        <end position="284"/>
    </location>
</feature>
<dbReference type="Proteomes" id="UP001565368">
    <property type="component" value="Unassembled WGS sequence"/>
</dbReference>
<keyword evidence="1" id="KW-0227">DNA damage</keyword>
<dbReference type="EMBL" id="JBBXJM010000005">
    <property type="protein sequence ID" value="KAL1407553.1"/>
    <property type="molecule type" value="Genomic_DNA"/>
</dbReference>
<keyword evidence="7" id="KW-1185">Reference proteome</keyword>
<keyword evidence="2 6" id="KW-0378">Hydrolase</keyword>
<comment type="caution">
    <text evidence="6">The sequence shown here is derived from an EMBL/GenBank/DDBJ whole genome shotgun (WGS) entry which is preliminary data.</text>
</comment>
<evidence type="ECO:0000313" key="6">
    <source>
        <dbReference type="EMBL" id="KAL1407553.1"/>
    </source>
</evidence>
<feature type="region of interest" description="Disordered" evidence="4">
    <location>
        <begin position="1"/>
        <end position="112"/>
    </location>
</feature>
<evidence type="ECO:0000313" key="7">
    <source>
        <dbReference type="Proteomes" id="UP001565368"/>
    </source>
</evidence>
<dbReference type="PANTHER" id="PTHR12159:SF9">
    <property type="entry name" value="G_T MISMATCH-SPECIFIC THYMINE DNA GLYCOSYLASE"/>
    <property type="match status" value="1"/>
</dbReference>
<keyword evidence="6" id="KW-0326">Glycosidase</keyword>
<dbReference type="PANTHER" id="PTHR12159">
    <property type="entry name" value="G/T AND G/U MISMATCH-SPECIFIC DNA GLYCOSYLASE"/>
    <property type="match status" value="1"/>
</dbReference>
<dbReference type="RefSeq" id="XP_069207497.1">
    <property type="nucleotide sequence ID" value="XM_069355426.1"/>
</dbReference>
<gene>
    <name evidence="6" type="primary">thp1</name>
    <name evidence="6" type="ORF">Q8F55_006986</name>
</gene>
<dbReference type="Gene3D" id="3.40.470.10">
    <property type="entry name" value="Uracil-DNA glycosylase-like domain"/>
    <property type="match status" value="1"/>
</dbReference>
<dbReference type="GO" id="GO:0141016">
    <property type="term" value="F:G/T mismatch-specific thymine-DNA glycosylase activity"/>
    <property type="evidence" value="ECO:0007669"/>
    <property type="project" value="UniProtKB-EC"/>
</dbReference>
<dbReference type="InterPro" id="IPR036895">
    <property type="entry name" value="Uracil-DNA_glycosylase-like_sf"/>
</dbReference>
<reference evidence="6 7" key="1">
    <citation type="submission" date="2023-08" db="EMBL/GenBank/DDBJ databases">
        <title>Annotated Genome Sequence of Vanrija albida AlHP1.</title>
        <authorList>
            <person name="Herzog R."/>
        </authorList>
    </citation>
    <scope>NUCLEOTIDE SEQUENCE [LARGE SCALE GENOMIC DNA]</scope>
    <source>
        <strain evidence="6 7">AlHP1</strain>
    </source>
</reference>
<evidence type="ECO:0000256" key="2">
    <source>
        <dbReference type="ARBA" id="ARBA00022801"/>
    </source>
</evidence>
<dbReference type="InterPro" id="IPR005122">
    <property type="entry name" value="Uracil-DNA_glycosylase-like"/>
</dbReference>
<protein>
    <submittedName>
        <fullName evidence="6">Uracil DNA N-glycosylase Thp1</fullName>
        <ecNumber evidence="6">3.2.2.29</ecNumber>
    </submittedName>
</protein>
<dbReference type="EC" id="3.2.2.29" evidence="6"/>
<evidence type="ECO:0000259" key="5">
    <source>
        <dbReference type="Pfam" id="PF03167"/>
    </source>
</evidence>
<evidence type="ECO:0000256" key="4">
    <source>
        <dbReference type="SAM" id="MobiDB-lite"/>
    </source>
</evidence>
<feature type="compositionally biased region" description="Basic and acidic residues" evidence="4">
    <location>
        <begin position="299"/>
        <end position="319"/>
    </location>
</feature>
<feature type="compositionally biased region" description="Acidic residues" evidence="4">
    <location>
        <begin position="246"/>
        <end position="265"/>
    </location>
</feature>
<feature type="region of interest" description="Disordered" evidence="4">
    <location>
        <begin position="244"/>
        <end position="448"/>
    </location>
</feature>
<dbReference type="SUPFAM" id="SSF52141">
    <property type="entry name" value="Uracil-DNA glycosylase-like"/>
    <property type="match status" value="1"/>
</dbReference>
<dbReference type="CDD" id="cd10028">
    <property type="entry name" value="UDG-F2_TDG_MUG"/>
    <property type="match status" value="1"/>
</dbReference>
<feature type="compositionally biased region" description="Low complexity" evidence="4">
    <location>
        <begin position="19"/>
        <end position="52"/>
    </location>
</feature>
<proteinExistence type="predicted"/>
<organism evidence="6 7">
    <name type="scientific">Vanrija albida</name>
    <dbReference type="NCBI Taxonomy" id="181172"/>
    <lineage>
        <taxon>Eukaryota</taxon>
        <taxon>Fungi</taxon>
        <taxon>Dikarya</taxon>
        <taxon>Basidiomycota</taxon>
        <taxon>Agaricomycotina</taxon>
        <taxon>Tremellomycetes</taxon>
        <taxon>Trichosporonales</taxon>
        <taxon>Trichosporonaceae</taxon>
        <taxon>Vanrija</taxon>
    </lineage>
</organism>
<keyword evidence="3" id="KW-0234">DNA repair</keyword>